<organism evidence="4">
    <name type="scientific">Onchocerca ochengi</name>
    <name type="common">Filarial nematode worm</name>
    <dbReference type="NCBI Taxonomy" id="42157"/>
    <lineage>
        <taxon>Eukaryota</taxon>
        <taxon>Metazoa</taxon>
        <taxon>Ecdysozoa</taxon>
        <taxon>Nematoda</taxon>
        <taxon>Chromadorea</taxon>
        <taxon>Rhabditida</taxon>
        <taxon>Spirurina</taxon>
        <taxon>Spiruromorpha</taxon>
        <taxon>Filarioidea</taxon>
        <taxon>Onchocercidae</taxon>
        <taxon>Onchocerca</taxon>
    </lineage>
</organism>
<sequence length="194" mass="22432">MPKIFQNEEIQQDFLADSDVIDTAEVGTTHEFLKEKAGKKEREIVQLGQLTNEDEKSEIHVNRGKAEGINKEQKKKKRNRRSDADSLLSEHDFVEGDTCEMDYEEASADFTGIVGCRQKKKEGRRDEQQPKFVECSNKVILYRAQNENDKVTQSISVRKSKDQVIVQLLAAFLNGKYFWKCNKEAIVYLELKRI</sequence>
<proteinExistence type="predicted"/>
<evidence type="ECO:0000313" key="2">
    <source>
        <dbReference type="EMBL" id="VDK69644.1"/>
    </source>
</evidence>
<evidence type="ECO:0000256" key="1">
    <source>
        <dbReference type="SAM" id="MobiDB-lite"/>
    </source>
</evidence>
<dbReference type="Proteomes" id="UP000271087">
    <property type="component" value="Unassembled WGS sequence"/>
</dbReference>
<dbReference type="AlphaFoldDB" id="A0A182E6D6"/>
<reference evidence="4" key="1">
    <citation type="submission" date="2016-06" db="UniProtKB">
        <authorList>
            <consortium name="WormBaseParasite"/>
        </authorList>
    </citation>
    <scope>IDENTIFICATION</scope>
</reference>
<protein>
    <submittedName>
        <fullName evidence="2 4">Uncharacterized protein</fullName>
    </submittedName>
</protein>
<dbReference type="WBParaSite" id="nOo.2.0.1.t03574-RA">
    <property type="protein sequence ID" value="nOo.2.0.1.t03574-RA"/>
    <property type="gene ID" value="nOo.2.0.1.g03574"/>
</dbReference>
<accession>A0A182E6D6</accession>
<name>A0A182E6D6_ONCOC</name>
<feature type="region of interest" description="Disordered" evidence="1">
    <location>
        <begin position="55"/>
        <end position="87"/>
    </location>
</feature>
<gene>
    <name evidence="2" type="ORF">NOO_LOCUS3574</name>
</gene>
<keyword evidence="3" id="KW-1185">Reference proteome</keyword>
<dbReference type="EMBL" id="UYRW01000695">
    <property type="protein sequence ID" value="VDK69644.1"/>
    <property type="molecule type" value="Genomic_DNA"/>
</dbReference>
<reference evidence="2 3" key="2">
    <citation type="submission" date="2018-08" db="EMBL/GenBank/DDBJ databases">
        <authorList>
            <person name="Laetsch R D."/>
            <person name="Stevens L."/>
            <person name="Kumar S."/>
            <person name="Blaxter L. M."/>
        </authorList>
    </citation>
    <scope>NUCLEOTIDE SEQUENCE [LARGE SCALE GENOMIC DNA]</scope>
</reference>
<evidence type="ECO:0000313" key="3">
    <source>
        <dbReference type="Proteomes" id="UP000271087"/>
    </source>
</evidence>
<feature type="compositionally biased region" description="Basic and acidic residues" evidence="1">
    <location>
        <begin position="55"/>
        <end position="72"/>
    </location>
</feature>
<evidence type="ECO:0000313" key="4">
    <source>
        <dbReference type="WBParaSite" id="nOo.2.0.1.t03574-RA"/>
    </source>
</evidence>